<gene>
    <name evidence="2" type="ORF">HYFRA_00013167</name>
</gene>
<reference evidence="2" key="1">
    <citation type="submission" date="2021-07" db="EMBL/GenBank/DDBJ databases">
        <authorList>
            <person name="Durling M."/>
        </authorList>
    </citation>
    <scope>NUCLEOTIDE SEQUENCE</scope>
</reference>
<feature type="region of interest" description="Disordered" evidence="1">
    <location>
        <begin position="78"/>
        <end position="141"/>
    </location>
</feature>
<dbReference type="Proteomes" id="UP000696280">
    <property type="component" value="Unassembled WGS sequence"/>
</dbReference>
<keyword evidence="3" id="KW-1185">Reference proteome</keyword>
<dbReference type="OrthoDB" id="10473955at2759"/>
<evidence type="ECO:0000256" key="1">
    <source>
        <dbReference type="SAM" id="MobiDB-lite"/>
    </source>
</evidence>
<evidence type="ECO:0000313" key="3">
    <source>
        <dbReference type="Proteomes" id="UP000696280"/>
    </source>
</evidence>
<proteinExistence type="predicted"/>
<protein>
    <submittedName>
        <fullName evidence="2">Uncharacterized protein</fullName>
    </submittedName>
</protein>
<feature type="region of interest" description="Disordered" evidence="1">
    <location>
        <begin position="161"/>
        <end position="210"/>
    </location>
</feature>
<evidence type="ECO:0000313" key="2">
    <source>
        <dbReference type="EMBL" id="CAG8959895.1"/>
    </source>
</evidence>
<feature type="compositionally biased region" description="Low complexity" evidence="1">
    <location>
        <begin position="167"/>
        <end position="189"/>
    </location>
</feature>
<comment type="caution">
    <text evidence="2">The sequence shown here is derived from an EMBL/GenBank/DDBJ whole genome shotgun (WGS) entry which is preliminary data.</text>
</comment>
<dbReference type="EMBL" id="CAJVRL010000093">
    <property type="protein sequence ID" value="CAG8959895.1"/>
    <property type="molecule type" value="Genomic_DNA"/>
</dbReference>
<feature type="region of interest" description="Disordered" evidence="1">
    <location>
        <begin position="323"/>
        <end position="360"/>
    </location>
</feature>
<organism evidence="2 3">
    <name type="scientific">Hymenoscyphus fraxineus</name>
    <dbReference type="NCBI Taxonomy" id="746836"/>
    <lineage>
        <taxon>Eukaryota</taxon>
        <taxon>Fungi</taxon>
        <taxon>Dikarya</taxon>
        <taxon>Ascomycota</taxon>
        <taxon>Pezizomycotina</taxon>
        <taxon>Leotiomycetes</taxon>
        <taxon>Helotiales</taxon>
        <taxon>Helotiaceae</taxon>
        <taxon>Hymenoscyphus</taxon>
    </lineage>
</organism>
<name>A0A9N9L8Z3_9HELO</name>
<dbReference type="AlphaFoldDB" id="A0A9N9L8Z3"/>
<accession>A0A9N9L8Z3</accession>
<feature type="compositionally biased region" description="Basic and acidic residues" evidence="1">
    <location>
        <begin position="199"/>
        <end position="210"/>
    </location>
</feature>
<feature type="compositionally biased region" description="Polar residues" evidence="1">
    <location>
        <begin position="85"/>
        <end position="103"/>
    </location>
</feature>
<sequence>MPRLFWLCDATQAPSKNLKDKSQEKQPHDENLKIITYAKTINTIPSAEELSKTDEPPSWLTRLRKAADLQRKSRQSFYIDPPVINSHQRYTPPSNSHLNTTTLDMKPNVFELESPTYEDPKTTIPKAKSKPRSPTTEPLYDPSLAEEYNKAILAYISSGTVPKAKSKSTSKTQTKSSSKSSNSPQAQAPTSKSTLQSAEENKQEPPKKEAKLNMANSRIIFQSPQVTVILTPPEGEFLGVWDRSPTQYKSLRCRPPMDEFRNPFHSIRNSRLGLVGREDLYLAELPGFSRRSSDGSYTLTPNTYIGDPQTDTFSPTYQPAIPPSSSPHHLKHTPTHYPSLRSNPQYDTTHLTPHHTPTRKETQLHELRDLRTFMIRILIRDAHQLDPSIRTKIMEIYRIAEDDLLPVSRSARTRYLGGNGKEGYNAWFERRDVGRRKKVVVDEGVEFGFKTRFTDSFESRKGELEGLEMVLRGERRERRERRVVGGF</sequence>